<keyword evidence="1" id="KW-0472">Membrane</keyword>
<dbReference type="EMBL" id="JAHSPG010000015">
    <property type="protein sequence ID" value="MBV4359574.1"/>
    <property type="molecule type" value="Genomic_DNA"/>
</dbReference>
<dbReference type="RefSeq" id="WP_217793832.1">
    <property type="nucleotide sequence ID" value="NZ_JAHSPG010000015.1"/>
</dbReference>
<keyword evidence="4" id="KW-1185">Reference proteome</keyword>
<feature type="transmembrane region" description="Helical" evidence="1">
    <location>
        <begin position="177"/>
        <end position="192"/>
    </location>
</feature>
<dbReference type="Pfam" id="PF02517">
    <property type="entry name" value="Rce1-like"/>
    <property type="match status" value="1"/>
</dbReference>
<keyword evidence="3" id="KW-0645">Protease</keyword>
<gene>
    <name evidence="3" type="ORF">KTO63_20555</name>
</gene>
<feature type="transmembrane region" description="Helical" evidence="1">
    <location>
        <begin position="140"/>
        <end position="165"/>
    </location>
</feature>
<proteinExistence type="predicted"/>
<name>A0A9E2SDF6_9BACT</name>
<reference evidence="3" key="1">
    <citation type="submission" date="2021-06" db="EMBL/GenBank/DDBJ databases">
        <authorList>
            <person name="Huq M.A."/>
        </authorList>
    </citation>
    <scope>NUCLEOTIDE SEQUENCE</scope>
    <source>
        <strain evidence="3">MAH-26</strain>
    </source>
</reference>
<dbReference type="Proteomes" id="UP000812270">
    <property type="component" value="Unassembled WGS sequence"/>
</dbReference>
<feature type="transmembrane region" description="Helical" evidence="1">
    <location>
        <begin position="271"/>
        <end position="291"/>
    </location>
</feature>
<accession>A0A9E2SDF6</accession>
<dbReference type="GO" id="GO:0008237">
    <property type="term" value="F:metallopeptidase activity"/>
    <property type="evidence" value="ECO:0007669"/>
    <property type="project" value="UniProtKB-KW"/>
</dbReference>
<keyword evidence="3" id="KW-0378">Hydrolase</keyword>
<dbReference type="AlphaFoldDB" id="A0A9E2SDF6"/>
<dbReference type="PANTHER" id="PTHR39430:SF1">
    <property type="entry name" value="PROTEASE"/>
    <property type="match status" value="1"/>
</dbReference>
<keyword evidence="1" id="KW-1133">Transmembrane helix</keyword>
<feature type="transmembrane region" description="Helical" evidence="1">
    <location>
        <begin position="106"/>
        <end position="128"/>
    </location>
</feature>
<organism evidence="3 4">
    <name type="scientific">Pinibacter aurantiacus</name>
    <dbReference type="NCBI Taxonomy" id="2851599"/>
    <lineage>
        <taxon>Bacteria</taxon>
        <taxon>Pseudomonadati</taxon>
        <taxon>Bacteroidota</taxon>
        <taxon>Chitinophagia</taxon>
        <taxon>Chitinophagales</taxon>
        <taxon>Chitinophagaceae</taxon>
        <taxon>Pinibacter</taxon>
    </lineage>
</organism>
<feature type="domain" description="CAAX prenyl protease 2/Lysostaphin resistance protein A-like" evidence="2">
    <location>
        <begin position="142"/>
        <end position="234"/>
    </location>
</feature>
<dbReference type="GO" id="GO:0080120">
    <property type="term" value="P:CAAX-box protein maturation"/>
    <property type="evidence" value="ECO:0007669"/>
    <property type="project" value="UniProtKB-ARBA"/>
</dbReference>
<protein>
    <submittedName>
        <fullName evidence="3">CPBP family intramembrane metalloprotease</fullName>
    </submittedName>
</protein>
<sequence length="302" mass="33638">MESVNQQKRSFFKQGWVRAIGLLAAFLLMNMVIGLIFAGYVIAQHAEEMKNGTFNVQDVLSGPLFRPLVLLIVTIIGFGLVWLFTKFFDKRSVYSLGFQWKGYASQAGVGFSLPFILLGIGTLILSYSKYLTWTDIHFDGTLFFINIVLMLLVAFGEELVFRGYVLNNLMQSQKRRVALLTSALLFATFHMGSPGANILPLINVFLAGLVLGVNYSHTRNLWFGMAFHFAWNFFQGPVLGYKVSGKAFGSVLEQDLQGPSLLTGGKFGFEGSTLCTVMMLITAILLEWLYVSKTEKVVSAEL</sequence>
<keyword evidence="3" id="KW-0482">Metalloprotease</keyword>
<evidence type="ECO:0000313" key="3">
    <source>
        <dbReference type="EMBL" id="MBV4359574.1"/>
    </source>
</evidence>
<feature type="transmembrane region" description="Helical" evidence="1">
    <location>
        <begin position="63"/>
        <end position="85"/>
    </location>
</feature>
<feature type="transmembrane region" description="Helical" evidence="1">
    <location>
        <begin position="222"/>
        <end position="241"/>
    </location>
</feature>
<evidence type="ECO:0000259" key="2">
    <source>
        <dbReference type="Pfam" id="PF02517"/>
    </source>
</evidence>
<comment type="caution">
    <text evidence="3">The sequence shown here is derived from an EMBL/GenBank/DDBJ whole genome shotgun (WGS) entry which is preliminary data.</text>
</comment>
<feature type="transmembrane region" description="Helical" evidence="1">
    <location>
        <begin position="20"/>
        <end position="43"/>
    </location>
</feature>
<dbReference type="PANTHER" id="PTHR39430">
    <property type="entry name" value="MEMBRANE-ASSOCIATED PROTEASE-RELATED"/>
    <property type="match status" value="1"/>
</dbReference>
<feature type="transmembrane region" description="Helical" evidence="1">
    <location>
        <begin position="198"/>
        <end position="215"/>
    </location>
</feature>
<keyword evidence="1" id="KW-0812">Transmembrane</keyword>
<evidence type="ECO:0000256" key="1">
    <source>
        <dbReference type="SAM" id="Phobius"/>
    </source>
</evidence>
<dbReference type="InterPro" id="IPR003675">
    <property type="entry name" value="Rce1/LyrA-like_dom"/>
</dbReference>
<evidence type="ECO:0000313" key="4">
    <source>
        <dbReference type="Proteomes" id="UP000812270"/>
    </source>
</evidence>
<dbReference type="GO" id="GO:0004175">
    <property type="term" value="F:endopeptidase activity"/>
    <property type="evidence" value="ECO:0007669"/>
    <property type="project" value="UniProtKB-ARBA"/>
</dbReference>